<reference evidence="15 16" key="1">
    <citation type="journal article" date="2016" name="PLoS ONE">
        <title>Sequence Assembly of Yarrowia lipolytica Strain W29/CLIB89 Shows Transposable Element Diversity.</title>
        <authorList>
            <person name="Magnan C."/>
            <person name="Yu J."/>
            <person name="Chang I."/>
            <person name="Jahn E."/>
            <person name="Kanomata Y."/>
            <person name="Wu J."/>
            <person name="Zeller M."/>
            <person name="Oakes M."/>
            <person name="Baldi P."/>
            <person name="Sandmeyer S."/>
        </authorList>
    </citation>
    <scope>NUCLEOTIDE SEQUENCE [LARGE SCALE GENOMIC DNA]</scope>
    <source>
        <strain evidence="16">CLIB89(W29)</strain>
    </source>
</reference>
<evidence type="ECO:0000256" key="7">
    <source>
        <dbReference type="ARBA" id="ARBA00022824"/>
    </source>
</evidence>
<keyword evidence="9 13" id="KW-0472">Membrane</keyword>
<evidence type="ECO:0000256" key="11">
    <source>
        <dbReference type="ARBA" id="ARBA00023242"/>
    </source>
</evidence>
<dbReference type="EMBL" id="CP017556">
    <property type="protein sequence ID" value="AOW03995.1"/>
    <property type="molecule type" value="Genomic_DNA"/>
</dbReference>
<comment type="subcellular location">
    <subcellularLocation>
        <location evidence="13">Endoplasmic reticulum membrane</location>
    </subcellularLocation>
    <subcellularLocation>
        <location evidence="13">Nucleus membrane</location>
    </subcellularLocation>
</comment>
<dbReference type="KEGG" id="yli:2911268"/>
<evidence type="ECO:0000256" key="13">
    <source>
        <dbReference type="RuleBase" id="RU368082"/>
    </source>
</evidence>
<keyword evidence="14" id="KW-0175">Coiled coil</keyword>
<feature type="coiled-coil region" evidence="14">
    <location>
        <begin position="288"/>
        <end position="322"/>
    </location>
</feature>
<keyword evidence="5 13" id="KW-0812">Transmembrane</keyword>
<dbReference type="Pfam" id="PF04163">
    <property type="entry name" value="Tht1"/>
    <property type="match status" value="1"/>
</dbReference>
<evidence type="ECO:0000256" key="1">
    <source>
        <dbReference type="ARBA" id="ARBA00003389"/>
    </source>
</evidence>
<keyword evidence="7 13" id="KW-0256">Endoplasmic reticulum</keyword>
<protein>
    <recommendedName>
        <fullName evidence="3">Nuclear fusion protein KAR5</fullName>
    </recommendedName>
    <alternativeName>
        <fullName evidence="12">Karyogamy protein 5</fullName>
    </alternativeName>
</protein>
<comment type="similarity">
    <text evidence="2 13">Belongs to the KAR5 family.</text>
</comment>
<sequence>MSLSYSFNTTIFTENRDLVAALQPQTNCARTALTLIVSDCGKLSSFNEDQQLRVSLAVGLAVCEFKAAQVTYPDACNNIEDWMSTSACTQQLVSSPQWWTTYHGCYNSVKQICHMHEASRECDRALKTHSQIVDMQEKLHTKMDQYWELVETMSDHRDAVLDYWNDTFDFMSETLAHMKETSVSLNAVYRDNFAQAQEHFQMLSENLQEARVQMENLGWAAQDAVVSLSKSTLAEQSLVSERLKNDASSLHKLLVLAHQDTTESFETQLQQSLTILVESSDNVLLNHVQQVSSRLSALMSDLEESQKKNMDMQHQLQQKVRTINDDIEGFTDTVKQGLEASHSLLNLVKSKIQLVNGVVSIFSRPVRSAFQLASFIIMIRAAFIGGIYTSIGLVMGSMLGVLVMQQV</sequence>
<dbReference type="VEuPathDB" id="FungiDB:YALI0_D12947g"/>
<dbReference type="OMA" id="WWISFAS"/>
<dbReference type="AlphaFoldDB" id="A0A1D8NED1"/>
<evidence type="ECO:0000256" key="10">
    <source>
        <dbReference type="ARBA" id="ARBA00023180"/>
    </source>
</evidence>
<dbReference type="Proteomes" id="UP000182444">
    <property type="component" value="Chromosome 1D"/>
</dbReference>
<evidence type="ECO:0000256" key="5">
    <source>
        <dbReference type="ARBA" id="ARBA00022692"/>
    </source>
</evidence>
<name>A0A1D8NED1_YARLL</name>
<evidence type="ECO:0000256" key="8">
    <source>
        <dbReference type="ARBA" id="ARBA00022989"/>
    </source>
</evidence>
<proteinExistence type="inferred from homology"/>
<evidence type="ECO:0000256" key="6">
    <source>
        <dbReference type="ARBA" id="ARBA00022729"/>
    </source>
</evidence>
<evidence type="ECO:0000256" key="3">
    <source>
        <dbReference type="ARBA" id="ARBA00021601"/>
    </source>
</evidence>
<gene>
    <name evidence="15" type="ORF">YALI1_D16086g</name>
</gene>
<dbReference type="VEuPathDB" id="FungiDB:YALI1_D16086g"/>
<evidence type="ECO:0000256" key="9">
    <source>
        <dbReference type="ARBA" id="ARBA00023136"/>
    </source>
</evidence>
<evidence type="ECO:0000256" key="2">
    <source>
        <dbReference type="ARBA" id="ARBA00010473"/>
    </source>
</evidence>
<accession>A0A1D8NED1</accession>
<evidence type="ECO:0000256" key="12">
    <source>
        <dbReference type="ARBA" id="ARBA00031468"/>
    </source>
</evidence>
<feature type="transmembrane region" description="Helical" evidence="13">
    <location>
        <begin position="372"/>
        <end position="403"/>
    </location>
</feature>
<evidence type="ECO:0000313" key="15">
    <source>
        <dbReference type="EMBL" id="AOW03995.1"/>
    </source>
</evidence>
<dbReference type="PANTHER" id="PTHR28012">
    <property type="entry name" value="NUCLEAR FUSION PROTEIN KAR5"/>
    <property type="match status" value="1"/>
</dbReference>
<evidence type="ECO:0000256" key="14">
    <source>
        <dbReference type="SAM" id="Coils"/>
    </source>
</evidence>
<keyword evidence="8 13" id="KW-1133">Transmembrane helix</keyword>
<keyword evidence="10" id="KW-0325">Glycoprotein</keyword>
<organism evidence="15 16">
    <name type="scientific">Yarrowia lipolytica</name>
    <name type="common">Candida lipolytica</name>
    <dbReference type="NCBI Taxonomy" id="4952"/>
    <lineage>
        <taxon>Eukaryota</taxon>
        <taxon>Fungi</taxon>
        <taxon>Dikarya</taxon>
        <taxon>Ascomycota</taxon>
        <taxon>Saccharomycotina</taxon>
        <taxon>Dipodascomycetes</taxon>
        <taxon>Dipodascales</taxon>
        <taxon>Dipodascales incertae sedis</taxon>
        <taxon>Yarrowia</taxon>
    </lineage>
</organism>
<dbReference type="GO" id="GO:0005789">
    <property type="term" value="C:endoplasmic reticulum membrane"/>
    <property type="evidence" value="ECO:0007669"/>
    <property type="project" value="UniProtKB-SubCell"/>
</dbReference>
<evidence type="ECO:0000313" key="16">
    <source>
        <dbReference type="Proteomes" id="UP000182444"/>
    </source>
</evidence>
<dbReference type="SMR" id="A0A1D8NED1"/>
<dbReference type="PANTHER" id="PTHR28012:SF1">
    <property type="entry name" value="NUCLEAR FUSION PROTEIN KAR5"/>
    <property type="match status" value="1"/>
</dbReference>
<keyword evidence="4 13" id="KW-0415">Karyogamy</keyword>
<dbReference type="GO" id="GO:0031965">
    <property type="term" value="C:nuclear membrane"/>
    <property type="evidence" value="ECO:0007669"/>
    <property type="project" value="UniProtKB-SubCell"/>
</dbReference>
<dbReference type="RefSeq" id="XP_502768.3">
    <property type="nucleotide sequence ID" value="XM_502768.3"/>
</dbReference>
<dbReference type="InterPro" id="IPR007292">
    <property type="entry name" value="Nuclear_fusion_Kar5"/>
</dbReference>
<keyword evidence="11 13" id="KW-0539">Nucleus</keyword>
<dbReference type="GO" id="GO:0000742">
    <property type="term" value="P:karyogamy involved in conjugation with cellular fusion"/>
    <property type="evidence" value="ECO:0007669"/>
    <property type="project" value="UniProtKB-UniRule"/>
</dbReference>
<dbReference type="eggNOG" id="ENOG502QVCQ">
    <property type="taxonomic scope" value="Eukaryota"/>
</dbReference>
<dbReference type="GO" id="GO:0048288">
    <property type="term" value="P:nuclear membrane fusion involved in karyogamy"/>
    <property type="evidence" value="ECO:0007669"/>
    <property type="project" value="UniProtKB-UniRule"/>
</dbReference>
<keyword evidence="6 13" id="KW-0732">Signal</keyword>
<comment type="function">
    <text evidence="1 13">Required for nuclear membrane fusion during karyogamy.</text>
</comment>
<evidence type="ECO:0000256" key="4">
    <source>
        <dbReference type="ARBA" id="ARBA00022459"/>
    </source>
</evidence>
<dbReference type="GeneID" id="2911268"/>